<comment type="caution">
    <text evidence="2">The sequence shown here is derived from an EMBL/GenBank/DDBJ whole genome shotgun (WGS) entry which is preliminary data.</text>
</comment>
<name>A0A8J2RP00_9CRUS</name>
<dbReference type="AlphaFoldDB" id="A0A8J2RP00"/>
<gene>
    <name evidence="2" type="ORF">DGAL_LOCUS8180</name>
</gene>
<evidence type="ECO:0000313" key="3">
    <source>
        <dbReference type="Proteomes" id="UP000789390"/>
    </source>
</evidence>
<keyword evidence="3" id="KW-1185">Reference proteome</keyword>
<keyword evidence="1" id="KW-0472">Membrane</keyword>
<keyword evidence="1" id="KW-0812">Transmembrane</keyword>
<evidence type="ECO:0000256" key="1">
    <source>
        <dbReference type="SAM" id="Phobius"/>
    </source>
</evidence>
<protein>
    <recommendedName>
        <fullName evidence="4">Apple domain-containing protein</fullName>
    </recommendedName>
</protein>
<accession>A0A8J2RP00</accession>
<dbReference type="Gene3D" id="3.50.4.10">
    <property type="entry name" value="Hepatocyte Growth Factor"/>
    <property type="match status" value="1"/>
</dbReference>
<dbReference type="OrthoDB" id="6363414at2759"/>
<proteinExistence type="predicted"/>
<organism evidence="2 3">
    <name type="scientific">Daphnia galeata</name>
    <dbReference type="NCBI Taxonomy" id="27404"/>
    <lineage>
        <taxon>Eukaryota</taxon>
        <taxon>Metazoa</taxon>
        <taxon>Ecdysozoa</taxon>
        <taxon>Arthropoda</taxon>
        <taxon>Crustacea</taxon>
        <taxon>Branchiopoda</taxon>
        <taxon>Diplostraca</taxon>
        <taxon>Cladocera</taxon>
        <taxon>Anomopoda</taxon>
        <taxon>Daphniidae</taxon>
        <taxon>Daphnia</taxon>
    </lineage>
</organism>
<reference evidence="2" key="1">
    <citation type="submission" date="2021-11" db="EMBL/GenBank/DDBJ databases">
        <authorList>
            <person name="Schell T."/>
        </authorList>
    </citation>
    <scope>NUCLEOTIDE SEQUENCE</scope>
    <source>
        <strain evidence="2">M5</strain>
    </source>
</reference>
<feature type="transmembrane region" description="Helical" evidence="1">
    <location>
        <begin position="35"/>
        <end position="54"/>
    </location>
</feature>
<evidence type="ECO:0008006" key="4">
    <source>
        <dbReference type="Google" id="ProtNLM"/>
    </source>
</evidence>
<keyword evidence="1" id="KW-1133">Transmembrane helix</keyword>
<evidence type="ECO:0000313" key="2">
    <source>
        <dbReference type="EMBL" id="CAH0105166.1"/>
    </source>
</evidence>
<sequence length="141" mass="15500">MLKRRHRPPYKRESFPSECSIKKHLSTCSTVANHLLMKISSILSIVLLIAVVSMRTVSSDEWNVGDGGLSRWQSDCRYVGDYITLKSSSPDQCGGVCIAQSGCTHFTHGDGHCYMYNAPDGKHVGHRGPGWVCGYIPSRAG</sequence>
<dbReference type="EMBL" id="CAKKLH010000171">
    <property type="protein sequence ID" value="CAH0105166.1"/>
    <property type="molecule type" value="Genomic_DNA"/>
</dbReference>
<dbReference type="Proteomes" id="UP000789390">
    <property type="component" value="Unassembled WGS sequence"/>
</dbReference>